<dbReference type="STRING" id="1308866.J416_01039"/>
<dbReference type="SUPFAM" id="SSF51366">
    <property type="entry name" value="Ribulose-phoshate binding barrel"/>
    <property type="match status" value="1"/>
</dbReference>
<dbReference type="InterPro" id="IPR013785">
    <property type="entry name" value="Aldolase_TIM"/>
</dbReference>
<proteinExistence type="predicted"/>
<keyword evidence="4" id="KW-1185">Reference proteome</keyword>
<protein>
    <submittedName>
        <fullName evidence="3">Ribulose-5-phosphate 3-epimerase</fullName>
    </submittedName>
</protein>
<dbReference type="eggNOG" id="COG0036">
    <property type="taxonomic scope" value="Bacteria"/>
</dbReference>
<dbReference type="InterPro" id="IPR000056">
    <property type="entry name" value="Ribul_P_3_epim-like"/>
</dbReference>
<sequence length="94" mass="10288">MVKPILKDVDLLLLMTVNPGFGGQSFIPEVLDKVKQAVAWREELGTNFEIEVDGGINQETAVACKNAGVDVFVAGSAIFNQTDRKQMIETIRHA</sequence>
<evidence type="ECO:0000313" key="4">
    <source>
        <dbReference type="Proteomes" id="UP000012283"/>
    </source>
</evidence>
<dbReference type="Pfam" id="PF00834">
    <property type="entry name" value="Ribul_P_3_epim"/>
    <property type="match status" value="1"/>
</dbReference>
<dbReference type="AlphaFoldDB" id="N4WZ01"/>
<reference evidence="3 4" key="1">
    <citation type="submission" date="2013-03" db="EMBL/GenBank/DDBJ databases">
        <title>Draft genome sequence of Gracibacillus halophilus YIM-C55.5, a moderately halophilic and thermophilic organism from the Xiaochaidamu salt lake.</title>
        <authorList>
            <person name="Sugumar T."/>
            <person name="Polireddy D.R."/>
            <person name="Antony A."/>
            <person name="Madhava Y.R."/>
            <person name="Sivakumar N."/>
        </authorList>
    </citation>
    <scope>NUCLEOTIDE SEQUENCE [LARGE SCALE GENOMIC DNA]</scope>
    <source>
        <strain evidence="3 4">YIM-C55.5</strain>
    </source>
</reference>
<dbReference type="Proteomes" id="UP000012283">
    <property type="component" value="Unassembled WGS sequence"/>
</dbReference>
<evidence type="ECO:0000256" key="1">
    <source>
        <dbReference type="ARBA" id="ARBA00022723"/>
    </source>
</evidence>
<dbReference type="GO" id="GO:0016857">
    <property type="term" value="F:racemase and epimerase activity, acting on carbohydrates and derivatives"/>
    <property type="evidence" value="ECO:0007669"/>
    <property type="project" value="InterPro"/>
</dbReference>
<dbReference type="InterPro" id="IPR011060">
    <property type="entry name" value="RibuloseP-bd_barrel"/>
</dbReference>
<keyword evidence="2" id="KW-0413">Isomerase</keyword>
<dbReference type="PROSITE" id="PS01086">
    <property type="entry name" value="RIBUL_P_3_EPIMER_2"/>
    <property type="match status" value="1"/>
</dbReference>
<gene>
    <name evidence="3" type="ORF">J416_01039</name>
</gene>
<comment type="caution">
    <text evidence="3">The sequence shown here is derived from an EMBL/GenBank/DDBJ whole genome shotgun (WGS) entry which is preliminary data.</text>
</comment>
<dbReference type="PATRIC" id="fig|1308866.3.peg.210"/>
<keyword evidence="1" id="KW-0479">Metal-binding</keyword>
<evidence type="ECO:0000313" key="3">
    <source>
        <dbReference type="EMBL" id="ENH98281.1"/>
    </source>
</evidence>
<organism evidence="3 4">
    <name type="scientific">Gracilibacillus halophilus YIM-C55.5</name>
    <dbReference type="NCBI Taxonomy" id="1308866"/>
    <lineage>
        <taxon>Bacteria</taxon>
        <taxon>Bacillati</taxon>
        <taxon>Bacillota</taxon>
        <taxon>Bacilli</taxon>
        <taxon>Bacillales</taxon>
        <taxon>Bacillaceae</taxon>
        <taxon>Gracilibacillus</taxon>
    </lineage>
</organism>
<name>N4WZ01_9BACI</name>
<accession>N4WZ01</accession>
<evidence type="ECO:0000256" key="2">
    <source>
        <dbReference type="ARBA" id="ARBA00023235"/>
    </source>
</evidence>
<dbReference type="GO" id="GO:0005975">
    <property type="term" value="P:carbohydrate metabolic process"/>
    <property type="evidence" value="ECO:0007669"/>
    <property type="project" value="InterPro"/>
</dbReference>
<dbReference type="EMBL" id="APML01000004">
    <property type="protein sequence ID" value="ENH98281.1"/>
    <property type="molecule type" value="Genomic_DNA"/>
</dbReference>
<dbReference type="GO" id="GO:0046872">
    <property type="term" value="F:metal ion binding"/>
    <property type="evidence" value="ECO:0007669"/>
    <property type="project" value="UniProtKB-KW"/>
</dbReference>
<dbReference type="Gene3D" id="3.20.20.70">
    <property type="entry name" value="Aldolase class I"/>
    <property type="match status" value="1"/>
</dbReference>
<dbReference type="PANTHER" id="PTHR11749">
    <property type="entry name" value="RIBULOSE-5-PHOSPHATE-3-EPIMERASE"/>
    <property type="match status" value="1"/>
</dbReference>